<dbReference type="STRING" id="313628.LNTAR_20573"/>
<feature type="domain" description="Spore protein YkvP/CgeB glycosyl transferase-like" evidence="1">
    <location>
        <begin position="1"/>
        <end position="75"/>
    </location>
</feature>
<dbReference type="InterPro" id="IPR055259">
    <property type="entry name" value="YkvP/CgeB_Glyco_trans-like"/>
</dbReference>
<organism evidence="2 3">
    <name type="scientific">Lentisphaera araneosa HTCC2155</name>
    <dbReference type="NCBI Taxonomy" id="313628"/>
    <lineage>
        <taxon>Bacteria</taxon>
        <taxon>Pseudomonadati</taxon>
        <taxon>Lentisphaerota</taxon>
        <taxon>Lentisphaeria</taxon>
        <taxon>Lentisphaerales</taxon>
        <taxon>Lentisphaeraceae</taxon>
        <taxon>Lentisphaera</taxon>
    </lineage>
</organism>
<proteinExistence type="predicted"/>
<reference evidence="2 3" key="1">
    <citation type="journal article" date="2010" name="J. Bacteriol.">
        <title>Genome sequence of Lentisphaera araneosa HTCC2155T, the type species of the order Lentisphaerales in the phylum Lentisphaerae.</title>
        <authorList>
            <person name="Thrash J.C."/>
            <person name="Cho J.C."/>
            <person name="Vergin K.L."/>
            <person name="Morris R.M."/>
            <person name="Giovannoni S.J."/>
        </authorList>
    </citation>
    <scope>NUCLEOTIDE SEQUENCE [LARGE SCALE GENOMIC DNA]</scope>
    <source>
        <strain evidence="2 3">HTCC2155</strain>
    </source>
</reference>
<evidence type="ECO:0000259" key="1">
    <source>
        <dbReference type="Pfam" id="PF13524"/>
    </source>
</evidence>
<protein>
    <recommendedName>
        <fullName evidence="1">Spore protein YkvP/CgeB glycosyl transferase-like domain-containing protein</fullName>
    </recommendedName>
</protein>
<comment type="caution">
    <text evidence="2">The sequence shown here is derived from an EMBL/GenBank/DDBJ whole genome shotgun (WGS) entry which is preliminary data.</text>
</comment>
<gene>
    <name evidence="2" type="ORF">LNTAR_20573</name>
</gene>
<dbReference type="Pfam" id="PF13524">
    <property type="entry name" value="Glyco_trans_1_2"/>
    <property type="match status" value="1"/>
</dbReference>
<accession>A6DL37</accession>
<dbReference type="EMBL" id="ABCK01000008">
    <property type="protein sequence ID" value="EDM27639.1"/>
    <property type="molecule type" value="Genomic_DNA"/>
</dbReference>
<dbReference type="eggNOG" id="COG4641">
    <property type="taxonomic scope" value="Bacteria"/>
</dbReference>
<sequence>MACGCTLFTWDQGKIENDAVGFVDMHNVVLYKSMDELIEKLTILRNDDSLTKKIALNGQVLVQHSHTWSHAAKTITQLIEPPLREKTCIKSLFGLKKNYKLKK</sequence>
<dbReference type="Proteomes" id="UP000004947">
    <property type="component" value="Unassembled WGS sequence"/>
</dbReference>
<evidence type="ECO:0000313" key="2">
    <source>
        <dbReference type="EMBL" id="EDM27639.1"/>
    </source>
</evidence>
<dbReference type="AlphaFoldDB" id="A6DL37"/>
<keyword evidence="3" id="KW-1185">Reference proteome</keyword>
<name>A6DL37_9BACT</name>
<evidence type="ECO:0000313" key="3">
    <source>
        <dbReference type="Proteomes" id="UP000004947"/>
    </source>
</evidence>